<evidence type="ECO:0000313" key="14">
    <source>
        <dbReference type="Proteomes" id="UP000186336"/>
    </source>
</evidence>
<evidence type="ECO:0000256" key="10">
    <source>
        <dbReference type="ARBA" id="ARBA00022989"/>
    </source>
</evidence>
<comment type="function">
    <text evidence="1 12">Required for the export of heme to the periplasm for the biogenesis of c-type cytochromes.</text>
</comment>
<dbReference type="RefSeq" id="WP_076626501.1">
    <property type="nucleotide sequence ID" value="NZ_CP019312.1"/>
</dbReference>
<feature type="transmembrane region" description="Helical" evidence="12">
    <location>
        <begin position="12"/>
        <end position="31"/>
    </location>
</feature>
<proteinExistence type="inferred from homology"/>
<evidence type="ECO:0000256" key="8">
    <source>
        <dbReference type="ARBA" id="ARBA00022692"/>
    </source>
</evidence>
<evidence type="ECO:0000256" key="12">
    <source>
        <dbReference type="RuleBase" id="RU363101"/>
    </source>
</evidence>
<evidence type="ECO:0000256" key="3">
    <source>
        <dbReference type="ARBA" id="ARBA00008741"/>
    </source>
</evidence>
<evidence type="ECO:0000256" key="5">
    <source>
        <dbReference type="ARBA" id="ARBA00022448"/>
    </source>
</evidence>
<evidence type="ECO:0000256" key="2">
    <source>
        <dbReference type="ARBA" id="ARBA00004377"/>
    </source>
</evidence>
<evidence type="ECO:0000256" key="1">
    <source>
        <dbReference type="ARBA" id="ARBA00002442"/>
    </source>
</evidence>
<dbReference type="NCBIfam" id="TIGR03141">
    <property type="entry name" value="cytochro_ccmD"/>
    <property type="match status" value="1"/>
</dbReference>
<organism evidence="13 14">
    <name type="scientific">Tateyamaria omphalii</name>
    <dbReference type="NCBI Taxonomy" id="299262"/>
    <lineage>
        <taxon>Bacteria</taxon>
        <taxon>Pseudomonadati</taxon>
        <taxon>Pseudomonadota</taxon>
        <taxon>Alphaproteobacteria</taxon>
        <taxon>Rhodobacterales</taxon>
        <taxon>Roseobacteraceae</taxon>
        <taxon>Tateyamaria</taxon>
    </lineage>
</organism>
<comment type="similarity">
    <text evidence="3 12">Belongs to the CcmD/CycX/HelD family.</text>
</comment>
<dbReference type="GO" id="GO:0017004">
    <property type="term" value="P:cytochrome complex assembly"/>
    <property type="evidence" value="ECO:0007669"/>
    <property type="project" value="UniProtKB-KW"/>
</dbReference>
<keyword evidence="10 12" id="KW-1133">Transmembrane helix</keyword>
<keyword evidence="9 12" id="KW-0201">Cytochrome c-type biogenesis</keyword>
<dbReference type="InterPro" id="IPR007078">
    <property type="entry name" value="Haem_export_protD_CcmD"/>
</dbReference>
<dbReference type="EMBL" id="CP019312">
    <property type="protein sequence ID" value="APX10634.1"/>
    <property type="molecule type" value="Genomic_DNA"/>
</dbReference>
<gene>
    <name evidence="13" type="ORF">BWR18_02165</name>
</gene>
<dbReference type="GO" id="GO:0015886">
    <property type="term" value="P:heme transport"/>
    <property type="evidence" value="ECO:0007669"/>
    <property type="project" value="InterPro"/>
</dbReference>
<keyword evidence="8 12" id="KW-0812">Transmembrane</keyword>
<dbReference type="Proteomes" id="UP000186336">
    <property type="component" value="Chromosome"/>
</dbReference>
<dbReference type="STRING" id="299262.BWR18_02165"/>
<evidence type="ECO:0000256" key="7">
    <source>
        <dbReference type="ARBA" id="ARBA00022519"/>
    </source>
</evidence>
<dbReference type="Pfam" id="PF04995">
    <property type="entry name" value="CcmD"/>
    <property type="match status" value="1"/>
</dbReference>
<dbReference type="KEGG" id="tom:BWR18_02165"/>
<keyword evidence="11 12" id="KW-0472">Membrane</keyword>
<reference evidence="13 14" key="1">
    <citation type="submission" date="2017-01" db="EMBL/GenBank/DDBJ databases">
        <title>Complete genome of Tateyamaria omphalii DOK1-4 isolated from seawater in Dokdo.</title>
        <authorList>
            <person name="Kim J.H."/>
            <person name="Chi W.-J."/>
        </authorList>
    </citation>
    <scope>NUCLEOTIDE SEQUENCE [LARGE SCALE GENOMIC DNA]</scope>
    <source>
        <strain evidence="13 14">DOK1-4</strain>
    </source>
</reference>
<comment type="subcellular location">
    <subcellularLocation>
        <location evidence="2 12">Cell inner membrane</location>
        <topology evidence="2 12">Single-pass membrane protein</topology>
    </subcellularLocation>
</comment>
<evidence type="ECO:0000313" key="13">
    <source>
        <dbReference type="EMBL" id="APX10634.1"/>
    </source>
</evidence>
<dbReference type="GO" id="GO:0005886">
    <property type="term" value="C:plasma membrane"/>
    <property type="evidence" value="ECO:0007669"/>
    <property type="project" value="UniProtKB-SubCell"/>
</dbReference>
<name>A0A1P8MRI8_9RHOB</name>
<evidence type="ECO:0000256" key="9">
    <source>
        <dbReference type="ARBA" id="ARBA00022748"/>
    </source>
</evidence>
<evidence type="ECO:0000256" key="6">
    <source>
        <dbReference type="ARBA" id="ARBA00022475"/>
    </source>
</evidence>
<evidence type="ECO:0000256" key="4">
    <source>
        <dbReference type="ARBA" id="ARBA00016461"/>
    </source>
</evidence>
<dbReference type="AlphaFoldDB" id="A0A1P8MRI8"/>
<keyword evidence="7 12" id="KW-0997">Cell inner membrane</keyword>
<keyword evidence="14" id="KW-1185">Reference proteome</keyword>
<keyword evidence="5 12" id="KW-0813">Transport</keyword>
<sequence length="51" mass="5573">MPDLGKYADAVLSAYAVSIVLLVAIVVLTVWRGRRVRAEMEAVERRSVQGG</sequence>
<keyword evidence="6 12" id="KW-1003">Cell membrane</keyword>
<evidence type="ECO:0000256" key="11">
    <source>
        <dbReference type="ARBA" id="ARBA00023136"/>
    </source>
</evidence>
<accession>A0A1P8MRI8</accession>
<protein>
    <recommendedName>
        <fullName evidence="4 12">Heme exporter protein D</fullName>
    </recommendedName>
</protein>